<proteinExistence type="predicted"/>
<comment type="caution">
    <text evidence="1">The sequence shown here is derived from an EMBL/GenBank/DDBJ whole genome shotgun (WGS) entry which is preliminary data.</text>
</comment>
<evidence type="ECO:0000313" key="1">
    <source>
        <dbReference type="EMBL" id="KKM00998.1"/>
    </source>
</evidence>
<dbReference type="EMBL" id="LAZR01017297">
    <property type="protein sequence ID" value="KKM00998.1"/>
    <property type="molecule type" value="Genomic_DNA"/>
</dbReference>
<protein>
    <submittedName>
        <fullName evidence="1">Uncharacterized protein</fullName>
    </submittedName>
</protein>
<dbReference type="AlphaFoldDB" id="A0A0F9JPU7"/>
<name>A0A0F9JPU7_9ZZZZ</name>
<reference evidence="1" key="1">
    <citation type="journal article" date="2015" name="Nature">
        <title>Complex archaea that bridge the gap between prokaryotes and eukaryotes.</title>
        <authorList>
            <person name="Spang A."/>
            <person name="Saw J.H."/>
            <person name="Jorgensen S.L."/>
            <person name="Zaremba-Niedzwiedzka K."/>
            <person name="Martijn J."/>
            <person name="Lind A.E."/>
            <person name="van Eijk R."/>
            <person name="Schleper C."/>
            <person name="Guy L."/>
            <person name="Ettema T.J."/>
        </authorList>
    </citation>
    <scope>NUCLEOTIDE SEQUENCE</scope>
</reference>
<sequence>MAITLTGATQGGGGWATFTPQVEAVTSNPTLATTHKKKASFKVVGKSLHIIWSYSHIFATGATAGSGDYLFPLPAGFTIDTSKLDVASIENTFAYGTPVGHGMIMQDAAWSHITVLVHDSTRLKLNVITNLGQVFKIVSNGLFAFVINNQKILFTVEVPIL</sequence>
<organism evidence="1">
    <name type="scientific">marine sediment metagenome</name>
    <dbReference type="NCBI Taxonomy" id="412755"/>
    <lineage>
        <taxon>unclassified sequences</taxon>
        <taxon>metagenomes</taxon>
        <taxon>ecological metagenomes</taxon>
    </lineage>
</organism>
<gene>
    <name evidence="1" type="ORF">LCGC14_1798810</name>
</gene>
<accession>A0A0F9JPU7</accession>